<accession>A0A016WWZ9</accession>
<evidence type="ECO:0000313" key="1">
    <source>
        <dbReference type="EMBL" id="EYC44354.1"/>
    </source>
</evidence>
<evidence type="ECO:0000313" key="2">
    <source>
        <dbReference type="Proteomes" id="UP000024635"/>
    </source>
</evidence>
<dbReference type="AlphaFoldDB" id="A0A016WWZ9"/>
<comment type="caution">
    <text evidence="1">The sequence shown here is derived from an EMBL/GenBank/DDBJ whole genome shotgun (WGS) entry which is preliminary data.</text>
</comment>
<organism evidence="1 2">
    <name type="scientific">Ancylostoma ceylanicum</name>
    <dbReference type="NCBI Taxonomy" id="53326"/>
    <lineage>
        <taxon>Eukaryota</taxon>
        <taxon>Metazoa</taxon>
        <taxon>Ecdysozoa</taxon>
        <taxon>Nematoda</taxon>
        <taxon>Chromadorea</taxon>
        <taxon>Rhabditida</taxon>
        <taxon>Rhabditina</taxon>
        <taxon>Rhabditomorpha</taxon>
        <taxon>Strongyloidea</taxon>
        <taxon>Ancylostomatidae</taxon>
        <taxon>Ancylostomatinae</taxon>
        <taxon>Ancylostoma</taxon>
    </lineage>
</organism>
<name>A0A016WWZ9_9BILA</name>
<dbReference type="Proteomes" id="UP000024635">
    <property type="component" value="Unassembled WGS sequence"/>
</dbReference>
<protein>
    <submittedName>
        <fullName evidence="1">Uncharacterized protein</fullName>
    </submittedName>
</protein>
<keyword evidence="2" id="KW-1185">Reference proteome</keyword>
<dbReference type="OrthoDB" id="5813130at2759"/>
<sequence length="135" mass="15076">MSDRPSPGAASAVSNAISSLKSVHSSTSTLNEDIKELLEHIQVVEKLPSSTNLGMIDEWRSRLLTKMRMRIAELELDYRQLVDSRWRNLLKVVKGDGPAISGVSFTFANDLRVVDDFFTKVIPLFSNFSSSLFIS</sequence>
<proteinExistence type="predicted"/>
<reference evidence="2" key="1">
    <citation type="journal article" date="2015" name="Nat. Genet.">
        <title>The genome and transcriptome of the zoonotic hookworm Ancylostoma ceylanicum identify infection-specific gene families.</title>
        <authorList>
            <person name="Schwarz E.M."/>
            <person name="Hu Y."/>
            <person name="Antoshechkin I."/>
            <person name="Miller M.M."/>
            <person name="Sternberg P.W."/>
            <person name="Aroian R.V."/>
        </authorList>
    </citation>
    <scope>NUCLEOTIDE SEQUENCE</scope>
    <source>
        <strain evidence="2">HY135</strain>
    </source>
</reference>
<dbReference type="EMBL" id="JARK01000064">
    <property type="protein sequence ID" value="EYC44354.1"/>
    <property type="molecule type" value="Genomic_DNA"/>
</dbReference>
<gene>
    <name evidence="1" type="primary">Acey_s0464.g1937</name>
    <name evidence="1" type="ORF">Y032_0464g1937</name>
</gene>